<dbReference type="AlphaFoldDB" id="A0A9N7RRD7"/>
<feature type="compositionally biased region" description="Basic and acidic residues" evidence="1">
    <location>
        <begin position="142"/>
        <end position="163"/>
    </location>
</feature>
<dbReference type="Proteomes" id="UP001153555">
    <property type="component" value="Unassembled WGS sequence"/>
</dbReference>
<evidence type="ECO:0000256" key="1">
    <source>
        <dbReference type="SAM" id="MobiDB-lite"/>
    </source>
</evidence>
<dbReference type="OrthoDB" id="696504at2759"/>
<sequence length="240" mass="26334">MPQADPETREKFFRQASEDDGATKNIGSVVDFPTESFWLSKDAEHDWFDRNAVYERKESTRGNSNLNGSSSQRSSAKSKASLIGLPRAHRTAFTDSNRRACKAAKARLFPSKGKKSAVPEAEPASPKVSCMGRVRSKRGRRRDLSDSPRAEKSGTGGGEERRSGFCEKVMGFFRFKKGRGEPYRSGSEKEAEGPEEAAEPPRRSVVLKAGGEPPALGGMVRFSSGRRSGNWAAEEIIQAM</sequence>
<feature type="compositionally biased region" description="Basic and acidic residues" evidence="1">
    <location>
        <begin position="178"/>
        <end position="192"/>
    </location>
</feature>
<organism evidence="2 3">
    <name type="scientific">Striga hermonthica</name>
    <name type="common">Purple witchweed</name>
    <name type="synonym">Buchnera hermonthica</name>
    <dbReference type="NCBI Taxonomy" id="68872"/>
    <lineage>
        <taxon>Eukaryota</taxon>
        <taxon>Viridiplantae</taxon>
        <taxon>Streptophyta</taxon>
        <taxon>Embryophyta</taxon>
        <taxon>Tracheophyta</taxon>
        <taxon>Spermatophyta</taxon>
        <taxon>Magnoliopsida</taxon>
        <taxon>eudicotyledons</taxon>
        <taxon>Gunneridae</taxon>
        <taxon>Pentapetalae</taxon>
        <taxon>asterids</taxon>
        <taxon>lamiids</taxon>
        <taxon>Lamiales</taxon>
        <taxon>Orobanchaceae</taxon>
        <taxon>Buchnereae</taxon>
        <taxon>Striga</taxon>
    </lineage>
</organism>
<feature type="region of interest" description="Disordered" evidence="1">
    <location>
        <begin position="177"/>
        <end position="228"/>
    </location>
</feature>
<gene>
    <name evidence="2" type="ORF">SHERM_08806</name>
</gene>
<dbReference type="PANTHER" id="PTHR34120:SF2">
    <property type="entry name" value="OS01G0860900 PROTEIN"/>
    <property type="match status" value="1"/>
</dbReference>
<dbReference type="PANTHER" id="PTHR34120">
    <property type="entry name" value="EXPRESSED PROTEIN"/>
    <property type="match status" value="1"/>
</dbReference>
<evidence type="ECO:0000313" key="2">
    <source>
        <dbReference type="EMBL" id="CAA0842952.1"/>
    </source>
</evidence>
<reference evidence="2" key="1">
    <citation type="submission" date="2019-12" db="EMBL/GenBank/DDBJ databases">
        <authorList>
            <person name="Scholes J."/>
        </authorList>
    </citation>
    <scope>NUCLEOTIDE SEQUENCE</scope>
</reference>
<accession>A0A9N7RRD7</accession>
<proteinExistence type="predicted"/>
<protein>
    <submittedName>
        <fullName evidence="2">Uncharacterized protein</fullName>
    </submittedName>
</protein>
<keyword evidence="3" id="KW-1185">Reference proteome</keyword>
<comment type="caution">
    <text evidence="2">The sequence shown here is derived from an EMBL/GenBank/DDBJ whole genome shotgun (WGS) entry which is preliminary data.</text>
</comment>
<feature type="region of interest" description="Disordered" evidence="1">
    <location>
        <begin position="1"/>
        <end position="27"/>
    </location>
</feature>
<name>A0A9N7RRD7_STRHE</name>
<evidence type="ECO:0000313" key="3">
    <source>
        <dbReference type="Proteomes" id="UP001153555"/>
    </source>
</evidence>
<dbReference type="EMBL" id="CACSLK010034598">
    <property type="protein sequence ID" value="CAA0842952.1"/>
    <property type="molecule type" value="Genomic_DNA"/>
</dbReference>
<feature type="compositionally biased region" description="Low complexity" evidence="1">
    <location>
        <begin position="61"/>
        <end position="81"/>
    </location>
</feature>
<feature type="compositionally biased region" description="Basic and acidic residues" evidence="1">
    <location>
        <begin position="1"/>
        <end position="17"/>
    </location>
</feature>
<feature type="region of interest" description="Disordered" evidence="1">
    <location>
        <begin position="54"/>
        <end position="163"/>
    </location>
</feature>